<dbReference type="Proteomes" id="UP000282460">
    <property type="component" value="Unassembled WGS sequence"/>
</dbReference>
<comment type="caution">
    <text evidence="1">The sequence shown here is derived from an EMBL/GenBank/DDBJ whole genome shotgun (WGS) entry which is preliminary data.</text>
</comment>
<dbReference type="RefSeq" id="WP_121659364.1">
    <property type="nucleotide sequence ID" value="NZ_BMEK01000002.1"/>
</dbReference>
<protein>
    <recommendedName>
        <fullName evidence="3">GrpB family protein</fullName>
    </recommendedName>
</protein>
<name>A0A3L7J1P1_9MICO</name>
<dbReference type="InterPro" id="IPR043519">
    <property type="entry name" value="NT_sf"/>
</dbReference>
<dbReference type="AlphaFoldDB" id="A0A3L7J1P1"/>
<evidence type="ECO:0008006" key="3">
    <source>
        <dbReference type="Google" id="ProtNLM"/>
    </source>
</evidence>
<evidence type="ECO:0000313" key="2">
    <source>
        <dbReference type="Proteomes" id="UP000282460"/>
    </source>
</evidence>
<dbReference type="OrthoDB" id="4828223at2"/>
<evidence type="ECO:0000313" key="1">
    <source>
        <dbReference type="EMBL" id="RLQ84319.1"/>
    </source>
</evidence>
<keyword evidence="2" id="KW-1185">Reference proteome</keyword>
<proteinExistence type="predicted"/>
<sequence length="160" mass="17216">MSASPTPGWQLTTGESVANALSVLQNHRLALTRAGVPGELTLTGGSSIAGLLTKGDIDLHLRVAPDDFAVAITQLPLLYRAALREIWTPTFAVFEQASEPPVGVAVTVVGTEHDVRFVESWKRMRTDEAARHRYNALKADGGDMEEGKSRFFDALVDGTA</sequence>
<dbReference type="SUPFAM" id="SSF81301">
    <property type="entry name" value="Nucleotidyltransferase"/>
    <property type="match status" value="1"/>
</dbReference>
<gene>
    <name evidence="1" type="ORF">D9V28_08940</name>
</gene>
<dbReference type="Gene3D" id="3.30.460.10">
    <property type="entry name" value="Beta Polymerase, domain 2"/>
    <property type="match status" value="1"/>
</dbReference>
<dbReference type="EMBL" id="RCWJ01000002">
    <property type="protein sequence ID" value="RLQ84319.1"/>
    <property type="molecule type" value="Genomic_DNA"/>
</dbReference>
<organism evidence="1 2">
    <name type="scientific">Mycetocola zhadangensis</name>
    <dbReference type="NCBI Taxonomy" id="1164595"/>
    <lineage>
        <taxon>Bacteria</taxon>
        <taxon>Bacillati</taxon>
        <taxon>Actinomycetota</taxon>
        <taxon>Actinomycetes</taxon>
        <taxon>Micrococcales</taxon>
        <taxon>Microbacteriaceae</taxon>
        <taxon>Mycetocola</taxon>
    </lineage>
</organism>
<reference evidence="1 2" key="1">
    <citation type="submission" date="2018-10" db="EMBL/GenBank/DDBJ databases">
        <authorList>
            <person name="Li J."/>
        </authorList>
    </citation>
    <scope>NUCLEOTIDE SEQUENCE [LARGE SCALE GENOMIC DNA]</scope>
    <source>
        <strain evidence="1 2">ZD1-4</strain>
    </source>
</reference>
<accession>A0A3L7J1P1</accession>